<evidence type="ECO:0000313" key="4">
    <source>
        <dbReference type="Proteomes" id="UP000051952"/>
    </source>
</evidence>
<reference evidence="4" key="2">
    <citation type="submission" date="2015-09" db="EMBL/GenBank/DDBJ databases">
        <authorList>
            <consortium name="Pathogen Informatics"/>
        </authorList>
    </citation>
    <scope>NUCLEOTIDE SEQUENCE [LARGE SCALE GENOMIC DNA]</scope>
    <source>
        <strain evidence="4">Lake Konstanz</strain>
    </source>
</reference>
<accession>A0A0S4J1W9</accession>
<feature type="chain" id="PRO_5014239447" description="Membrane-associated protein" evidence="1">
    <location>
        <begin position="23"/>
        <end position="260"/>
    </location>
</feature>
<keyword evidence="1" id="KW-0732">Signal</keyword>
<dbReference type="VEuPathDB" id="TriTrypDB:BSAL_81405"/>
<evidence type="ECO:0008006" key="5">
    <source>
        <dbReference type="Google" id="ProtNLM"/>
    </source>
</evidence>
<dbReference type="AlphaFoldDB" id="A0A0S4J1W9"/>
<dbReference type="EMBL" id="CYKH01000877">
    <property type="protein sequence ID" value="CUG56628.1"/>
    <property type="molecule type" value="Genomic_DNA"/>
</dbReference>
<sequence length="260" mass="29656">MDGARLFLTLVVLLHVLCAAASITEQQSSCTVANITEYQKFDPIKRWHFDENPCGFHRMGADELATMLKGKSILFVGDSSVRNTGLSLLASMCNPDHLSDCDQIMTLPFIHREGTVTSAFSCGEKSASNRCGEIKHRFTPLTNLTMNEFYKTHEDRRKFWKTKIIPPLLSMSFRGVDMHILEAGCSNHRDGLWVVMDYLLKYNVPFKFDMIVLSGGLHCSYRIYKGGTWYRSLFERFPKFRKAGIPLVWLEVTHCLKNDG</sequence>
<organism evidence="3 4">
    <name type="scientific">Bodo saltans</name>
    <name type="common">Flagellated protozoan</name>
    <dbReference type="NCBI Taxonomy" id="75058"/>
    <lineage>
        <taxon>Eukaryota</taxon>
        <taxon>Discoba</taxon>
        <taxon>Euglenozoa</taxon>
        <taxon>Kinetoplastea</taxon>
        <taxon>Metakinetoplastina</taxon>
        <taxon>Eubodonida</taxon>
        <taxon>Bodonidae</taxon>
        <taxon>Bodo</taxon>
    </lineage>
</organism>
<reference evidence="3" key="1">
    <citation type="submission" date="2015-09" db="EMBL/GenBank/DDBJ databases">
        <authorList>
            <person name="Jackson K.R."/>
            <person name="Lunt B.L."/>
            <person name="Fisher J.N.B."/>
            <person name="Gardner A.V."/>
            <person name="Bailey M.E."/>
            <person name="Deus L.M."/>
            <person name="Earl A.S."/>
            <person name="Gibby P.D."/>
            <person name="Hartmann K.A."/>
            <person name="Liu J.E."/>
            <person name="Manci A.M."/>
            <person name="Nielsen D.A."/>
            <person name="Solomon M.B."/>
            <person name="Breakwell D.P."/>
            <person name="Burnett S.H."/>
            <person name="Grose J.H."/>
        </authorList>
    </citation>
    <scope>NUCLEOTIDE SEQUENCE [LARGE SCALE GENOMIC DNA]</scope>
    <source>
        <strain evidence="3">Lake Konstanz</strain>
    </source>
</reference>
<evidence type="ECO:0000313" key="3">
    <source>
        <dbReference type="EMBL" id="CUG56628.1"/>
    </source>
</evidence>
<name>A0A0S4J1W9_BODSA</name>
<dbReference type="Proteomes" id="UP000051952">
    <property type="component" value="Unassembled WGS sequence"/>
</dbReference>
<keyword evidence="4" id="KW-1185">Reference proteome</keyword>
<feature type="non-terminal residue" evidence="3">
    <location>
        <position position="260"/>
    </location>
</feature>
<dbReference type="VEuPathDB" id="TriTrypDB:BSAL_80295"/>
<protein>
    <recommendedName>
        <fullName evidence="5">Membrane-associated protein</fullName>
    </recommendedName>
</protein>
<proteinExistence type="predicted"/>
<gene>
    <name evidence="2" type="ORF">BSAL_80295</name>
    <name evidence="3" type="ORF">BSAL_81405</name>
</gene>
<dbReference type="OrthoDB" id="2016263at2759"/>
<evidence type="ECO:0000313" key="2">
    <source>
        <dbReference type="EMBL" id="CUG50321.1"/>
    </source>
</evidence>
<dbReference type="EMBL" id="CYKH01000846">
    <property type="protein sequence ID" value="CUG50321.1"/>
    <property type="molecule type" value="Genomic_DNA"/>
</dbReference>
<evidence type="ECO:0000256" key="1">
    <source>
        <dbReference type="SAM" id="SignalP"/>
    </source>
</evidence>
<feature type="signal peptide" evidence="1">
    <location>
        <begin position="1"/>
        <end position="22"/>
    </location>
</feature>